<dbReference type="AlphaFoldDB" id="A0A2C9JSC2"/>
<proteinExistence type="predicted"/>
<feature type="region of interest" description="Disordered" evidence="7">
    <location>
        <begin position="1"/>
        <end position="41"/>
    </location>
</feature>
<dbReference type="InterPro" id="IPR001680">
    <property type="entry name" value="WD40_rpt"/>
</dbReference>
<keyword evidence="6" id="KW-0413">Isomerase</keyword>
<dbReference type="SMART" id="SM00320">
    <property type="entry name" value="WD40"/>
    <property type="match status" value="4"/>
</dbReference>
<evidence type="ECO:0000256" key="7">
    <source>
        <dbReference type="SAM" id="MobiDB-lite"/>
    </source>
</evidence>
<evidence type="ECO:0000259" key="8">
    <source>
        <dbReference type="PROSITE" id="PS50072"/>
    </source>
</evidence>
<accession>A0A2C9JSC2</accession>
<feature type="domain" description="PPIase cyclophilin-type" evidence="8">
    <location>
        <begin position="470"/>
        <end position="625"/>
    </location>
</feature>
<evidence type="ECO:0000256" key="2">
    <source>
        <dbReference type="ARBA" id="ARBA00013194"/>
    </source>
</evidence>
<dbReference type="VEuPathDB" id="VectorBase:BGLAX_040277"/>
<dbReference type="VEuPathDB" id="VectorBase:BGLB007258"/>
<evidence type="ECO:0000313" key="10">
    <source>
        <dbReference type="Proteomes" id="UP000076420"/>
    </source>
</evidence>
<evidence type="ECO:0000313" key="9">
    <source>
        <dbReference type="EnsemblMetazoa" id="BGLB007258-PB"/>
    </source>
</evidence>
<dbReference type="EnsemblMetazoa" id="BGLB007258-RB">
    <property type="protein sequence ID" value="BGLB007258-PB"/>
    <property type="gene ID" value="BGLB007258"/>
</dbReference>
<dbReference type="Proteomes" id="UP000076420">
    <property type="component" value="Unassembled WGS sequence"/>
</dbReference>
<evidence type="ECO:0000256" key="5">
    <source>
        <dbReference type="ARBA" id="ARBA00023110"/>
    </source>
</evidence>
<evidence type="ECO:0000256" key="6">
    <source>
        <dbReference type="ARBA" id="ARBA00023235"/>
    </source>
</evidence>
<name>A0A2C9JSC2_BIOGL</name>
<dbReference type="RefSeq" id="XP_013080487.2">
    <property type="nucleotide sequence ID" value="XM_013225033.2"/>
</dbReference>
<dbReference type="SUPFAM" id="SSF50978">
    <property type="entry name" value="WD40 repeat-like"/>
    <property type="match status" value="1"/>
</dbReference>
<sequence length="626" mass="70779">MSSENEEKKNARKREDSPKSEEVGSDVEWVGPTPEEAAKPKKRRTLAYETVYLNSLPCAEYYEKSYMHRDVITHVAVSKTGFIITASCDGHVKFWKKCAEAGIEFVKHFRSHLGTIEDLVMSPNGELCGTLSSDKNAKIFDVLNFDMINMLKLGYHPSCGGWLFKAGDPIAAFAIAEKDTSKIYIYDGRGTNSPLKVLENLHQSPVVLIQYNPIFDFAVSSDKKGLIEYWSGPKSEYSFPKNVHWEFKTDTDLFDFLKCKCEVSSLTFSPNGQLMATLATDRKIRIFKVLSGKLWKVLDESLQQFTELQQRKQQIPNMEFSRRLAVEKDVERSGSFNICNLVFDESGYFLLYATMLGIKVVNLHTNTCVRWLGKSENVRFLHLALFQGAGKTAQPVVDAEMAASDNPILKNVFVDPILVCTAFKKARFFLFSKREPDDSRSADNERDVFNEKPSKEEIIAATQDASYLRISENCIIHTTLGDIHCKLFAKECPKTAENFCVHSRNGYYNNQLFHRVIKGFMIQTGDPLGNGTGGESIWGGEFEDEFHPNLRHDRPYTLSMANAGPNTNGSQFFITVVPTPWLDNKHTVFGRVVKGMEVVQTISNVKVNPKTDKPYDDIRVISITVK</sequence>
<dbReference type="STRING" id="6526.A0A2C9JSC2"/>
<dbReference type="GO" id="GO:0005634">
    <property type="term" value="C:nucleus"/>
    <property type="evidence" value="ECO:0007669"/>
    <property type="project" value="UniProtKB-ARBA"/>
</dbReference>
<dbReference type="FunFam" id="2.130.10.10:FF:000471">
    <property type="entry name" value="Peptidylprolyl isomerase domain and WD repeat-containing protein"/>
    <property type="match status" value="1"/>
</dbReference>
<reference evidence="9" key="1">
    <citation type="submission" date="2020-05" db="UniProtKB">
        <authorList>
            <consortium name="EnsemblMetazoa"/>
        </authorList>
    </citation>
    <scope>IDENTIFICATION</scope>
    <source>
        <strain evidence="9">BB02</strain>
    </source>
</reference>
<comment type="catalytic activity">
    <reaction evidence="1">
        <text>[protein]-peptidylproline (omega=180) = [protein]-peptidylproline (omega=0)</text>
        <dbReference type="Rhea" id="RHEA:16237"/>
        <dbReference type="Rhea" id="RHEA-COMP:10747"/>
        <dbReference type="Rhea" id="RHEA-COMP:10748"/>
        <dbReference type="ChEBI" id="CHEBI:83833"/>
        <dbReference type="ChEBI" id="CHEBI:83834"/>
        <dbReference type="EC" id="5.2.1.8"/>
    </reaction>
</comment>
<protein>
    <recommendedName>
        <fullName evidence="2">peptidylprolyl isomerase</fullName>
        <ecNumber evidence="2">5.2.1.8</ecNumber>
    </recommendedName>
</protein>
<dbReference type="InterPro" id="IPR015943">
    <property type="entry name" value="WD40/YVTN_repeat-like_dom_sf"/>
</dbReference>
<dbReference type="Pfam" id="PF00400">
    <property type="entry name" value="WD40"/>
    <property type="match status" value="2"/>
</dbReference>
<dbReference type="GO" id="GO:0003755">
    <property type="term" value="F:peptidyl-prolyl cis-trans isomerase activity"/>
    <property type="evidence" value="ECO:0007669"/>
    <property type="project" value="UniProtKB-KW"/>
</dbReference>
<evidence type="ECO:0000256" key="3">
    <source>
        <dbReference type="ARBA" id="ARBA00022574"/>
    </source>
</evidence>
<gene>
    <name evidence="9" type="primary">106066063</name>
</gene>
<dbReference type="Gene3D" id="2.130.10.10">
    <property type="entry name" value="YVTN repeat-like/Quinoprotein amine dehydrogenase"/>
    <property type="match status" value="2"/>
</dbReference>
<organism evidence="9 10">
    <name type="scientific">Biomphalaria glabrata</name>
    <name type="common">Bloodfluke planorb</name>
    <name type="synonym">Freshwater snail</name>
    <dbReference type="NCBI Taxonomy" id="6526"/>
    <lineage>
        <taxon>Eukaryota</taxon>
        <taxon>Metazoa</taxon>
        <taxon>Spiralia</taxon>
        <taxon>Lophotrochozoa</taxon>
        <taxon>Mollusca</taxon>
        <taxon>Gastropoda</taxon>
        <taxon>Heterobranchia</taxon>
        <taxon>Euthyneura</taxon>
        <taxon>Panpulmonata</taxon>
        <taxon>Hygrophila</taxon>
        <taxon>Lymnaeoidea</taxon>
        <taxon>Planorbidae</taxon>
        <taxon>Biomphalaria</taxon>
    </lineage>
</organism>
<dbReference type="CDD" id="cd01927">
    <property type="entry name" value="cyclophilin_WD40"/>
    <property type="match status" value="1"/>
</dbReference>
<dbReference type="PRINTS" id="PR00153">
    <property type="entry name" value="CSAPPISMRASE"/>
</dbReference>
<keyword evidence="3" id="KW-0853">WD repeat</keyword>
<dbReference type="EC" id="5.2.1.8" evidence="2"/>
<dbReference type="PANTHER" id="PTHR45625">
    <property type="entry name" value="PEPTIDYL-PROLYL CIS-TRANS ISOMERASE-RELATED"/>
    <property type="match status" value="1"/>
</dbReference>
<dbReference type="PANTHER" id="PTHR45625:SF4">
    <property type="entry name" value="PEPTIDYLPROLYL ISOMERASE DOMAIN AND WD REPEAT-CONTAINING PROTEIN 1"/>
    <property type="match status" value="1"/>
</dbReference>
<dbReference type="Gene3D" id="2.40.100.10">
    <property type="entry name" value="Cyclophilin-like"/>
    <property type="match status" value="1"/>
</dbReference>
<dbReference type="SUPFAM" id="SSF50891">
    <property type="entry name" value="Cyclophilin-like"/>
    <property type="match status" value="1"/>
</dbReference>
<keyword evidence="5" id="KW-0697">Rotamase</keyword>
<feature type="compositionally biased region" description="Basic and acidic residues" evidence="7">
    <location>
        <begin position="1"/>
        <end position="22"/>
    </location>
</feature>
<dbReference type="InterPro" id="IPR002130">
    <property type="entry name" value="Cyclophilin-type_PPIase_dom"/>
</dbReference>
<dbReference type="KEGG" id="bgt:106066063"/>
<dbReference type="PROSITE" id="PS50072">
    <property type="entry name" value="CSA_PPIASE_2"/>
    <property type="match status" value="1"/>
</dbReference>
<dbReference type="OrthoDB" id="10264753at2759"/>
<dbReference type="FunFam" id="2.40.100.10:FF:000003">
    <property type="entry name" value="Peptidylprolyl isomerase domain and WD repeat-containing 1"/>
    <property type="match status" value="1"/>
</dbReference>
<dbReference type="InterPro" id="IPR029000">
    <property type="entry name" value="Cyclophilin-like_dom_sf"/>
</dbReference>
<keyword evidence="4" id="KW-0677">Repeat</keyword>
<evidence type="ECO:0000256" key="4">
    <source>
        <dbReference type="ARBA" id="ARBA00022737"/>
    </source>
</evidence>
<dbReference type="InterPro" id="IPR036322">
    <property type="entry name" value="WD40_repeat_dom_sf"/>
</dbReference>
<dbReference type="InterPro" id="IPR044666">
    <property type="entry name" value="Cyclophilin_A-like"/>
</dbReference>
<evidence type="ECO:0000256" key="1">
    <source>
        <dbReference type="ARBA" id="ARBA00000971"/>
    </source>
</evidence>
<dbReference type="Pfam" id="PF00160">
    <property type="entry name" value="Pro_isomerase"/>
    <property type="match status" value="1"/>
</dbReference>